<evidence type="ECO:0000313" key="3">
    <source>
        <dbReference type="Proteomes" id="UP001217089"/>
    </source>
</evidence>
<organism evidence="2 3">
    <name type="scientific">Tegillarca granosa</name>
    <name type="common">Malaysian cockle</name>
    <name type="synonym">Anadara granosa</name>
    <dbReference type="NCBI Taxonomy" id="220873"/>
    <lineage>
        <taxon>Eukaryota</taxon>
        <taxon>Metazoa</taxon>
        <taxon>Spiralia</taxon>
        <taxon>Lophotrochozoa</taxon>
        <taxon>Mollusca</taxon>
        <taxon>Bivalvia</taxon>
        <taxon>Autobranchia</taxon>
        <taxon>Pteriomorphia</taxon>
        <taxon>Arcoida</taxon>
        <taxon>Arcoidea</taxon>
        <taxon>Arcidae</taxon>
        <taxon>Tegillarca</taxon>
    </lineage>
</organism>
<evidence type="ECO:0000256" key="1">
    <source>
        <dbReference type="SAM" id="MobiDB-lite"/>
    </source>
</evidence>
<gene>
    <name evidence="2" type="ORF">KUTeg_002202</name>
</gene>
<evidence type="ECO:0000313" key="2">
    <source>
        <dbReference type="EMBL" id="KAJ8320615.1"/>
    </source>
</evidence>
<reference evidence="2 3" key="1">
    <citation type="submission" date="2022-12" db="EMBL/GenBank/DDBJ databases">
        <title>Chromosome-level genome of Tegillarca granosa.</title>
        <authorList>
            <person name="Kim J."/>
        </authorList>
    </citation>
    <scope>NUCLEOTIDE SEQUENCE [LARGE SCALE GENOMIC DNA]</scope>
    <source>
        <strain evidence="2">Teg-2019</strain>
        <tissue evidence="2">Adductor muscle</tissue>
    </source>
</reference>
<keyword evidence="3" id="KW-1185">Reference proteome</keyword>
<feature type="region of interest" description="Disordered" evidence="1">
    <location>
        <begin position="111"/>
        <end position="134"/>
    </location>
</feature>
<comment type="caution">
    <text evidence="2">The sequence shown here is derived from an EMBL/GenBank/DDBJ whole genome shotgun (WGS) entry which is preliminary data.</text>
</comment>
<feature type="compositionally biased region" description="Gly residues" evidence="1">
    <location>
        <begin position="115"/>
        <end position="124"/>
    </location>
</feature>
<feature type="compositionally biased region" description="Basic and acidic residues" evidence="1">
    <location>
        <begin position="38"/>
        <end position="60"/>
    </location>
</feature>
<protein>
    <submittedName>
        <fullName evidence="2">Uncharacterized protein</fullName>
    </submittedName>
</protein>
<dbReference type="EMBL" id="JARBDR010000141">
    <property type="protein sequence ID" value="KAJ8320615.1"/>
    <property type="molecule type" value="Genomic_DNA"/>
</dbReference>
<dbReference type="Proteomes" id="UP001217089">
    <property type="component" value="Unassembled WGS sequence"/>
</dbReference>
<feature type="compositionally biased region" description="Polar residues" evidence="1">
    <location>
        <begin position="22"/>
        <end position="34"/>
    </location>
</feature>
<feature type="region of interest" description="Disordered" evidence="1">
    <location>
        <begin position="1"/>
        <end position="88"/>
    </location>
</feature>
<sequence length="265" mass="28237">MDISNINFVDNFRSAPEIGSITRDSQLRKTQSQPHPGKGVDSRSKTPPEGQTKGRQESQKHTRCKSVPGPLIDKVNENDEQKLSSCPNTADCDKVIINPCQNTSMLLSPGNSGAAAGGNNGGSSGNDASPKPKRNILGVKSSVAKSKNDTLSEEFNTNASGGCAPPDVVQDMRNFTSDSSIGGGDGASQINPVDNTEGEHSSLIPLSCKNWRRVNVKQFIDAQSVNKGQLSLTSYIKLNGEIQKTIGICKHCIICTVELLVQSDI</sequence>
<accession>A0ABQ9FTR9</accession>
<name>A0ABQ9FTR9_TEGGR</name>
<proteinExistence type="predicted"/>